<gene>
    <name evidence="2" type="ORF">B0I10_11085</name>
</gene>
<protein>
    <submittedName>
        <fullName evidence="2">Uncharacterized protein</fullName>
    </submittedName>
</protein>
<organism evidence="2 3">
    <name type="scientific">Flavobacterium lacus</name>
    <dbReference type="NCBI Taxonomy" id="1353778"/>
    <lineage>
        <taxon>Bacteria</taxon>
        <taxon>Pseudomonadati</taxon>
        <taxon>Bacteroidota</taxon>
        <taxon>Flavobacteriia</taxon>
        <taxon>Flavobacteriales</taxon>
        <taxon>Flavobacteriaceae</taxon>
        <taxon>Flavobacterium</taxon>
    </lineage>
</organism>
<proteinExistence type="predicted"/>
<comment type="caution">
    <text evidence="2">The sequence shown here is derived from an EMBL/GenBank/DDBJ whole genome shotgun (WGS) entry which is preliminary data.</text>
</comment>
<sequence>MKNKLLLILCFALIGIYSCSTDDDKSEVNFIRAKFNGVEQKFNIISVDIVDYVIEGYSDIEVTATMTSDATKTIVLKSEYGTTGDIIWGMYYTTDGTYYQNDENLTNSNVTVNSPGRYTGTFSGTLNSSTGIVLVTEGSFDIIY</sequence>
<feature type="chain" id="PRO_5016412674" evidence="1">
    <location>
        <begin position="23"/>
        <end position="144"/>
    </location>
</feature>
<dbReference type="PROSITE" id="PS51257">
    <property type="entry name" value="PROKAR_LIPOPROTEIN"/>
    <property type="match status" value="1"/>
</dbReference>
<dbReference type="Proteomes" id="UP000249518">
    <property type="component" value="Unassembled WGS sequence"/>
</dbReference>
<keyword evidence="1" id="KW-0732">Signal</keyword>
<name>A0A328WM26_9FLAO</name>
<evidence type="ECO:0000256" key="1">
    <source>
        <dbReference type="SAM" id="SignalP"/>
    </source>
</evidence>
<evidence type="ECO:0000313" key="3">
    <source>
        <dbReference type="Proteomes" id="UP000249518"/>
    </source>
</evidence>
<dbReference type="RefSeq" id="WP_112086563.1">
    <property type="nucleotide sequence ID" value="NZ_QLSV01000010.1"/>
</dbReference>
<keyword evidence="3" id="KW-1185">Reference proteome</keyword>
<dbReference type="EMBL" id="QLSV01000010">
    <property type="protein sequence ID" value="RAR47291.1"/>
    <property type="molecule type" value="Genomic_DNA"/>
</dbReference>
<dbReference type="AlphaFoldDB" id="A0A328WM26"/>
<accession>A0A328WM26</accession>
<feature type="signal peptide" evidence="1">
    <location>
        <begin position="1"/>
        <end position="22"/>
    </location>
</feature>
<evidence type="ECO:0000313" key="2">
    <source>
        <dbReference type="EMBL" id="RAR47291.1"/>
    </source>
</evidence>
<dbReference type="OrthoDB" id="1366509at2"/>
<reference evidence="2 3" key="1">
    <citation type="submission" date="2018-06" db="EMBL/GenBank/DDBJ databases">
        <title>Genomic Encyclopedia of Type Strains, Phase III (KMG-III): the genomes of soil and plant-associated and newly described type strains.</title>
        <authorList>
            <person name="Whitman W."/>
        </authorList>
    </citation>
    <scope>NUCLEOTIDE SEQUENCE [LARGE SCALE GENOMIC DNA]</scope>
    <source>
        <strain evidence="2 3">CGMCC 1.12504</strain>
    </source>
</reference>